<evidence type="ECO:0000256" key="1">
    <source>
        <dbReference type="ARBA" id="ARBA00004141"/>
    </source>
</evidence>
<evidence type="ECO:0000313" key="7">
    <source>
        <dbReference type="EMBL" id="TRY67487.1"/>
    </source>
</evidence>
<evidence type="ECO:0000256" key="6">
    <source>
        <dbReference type="SAM" id="Phobius"/>
    </source>
</evidence>
<dbReference type="PANTHER" id="PTHR43385:SF1">
    <property type="entry name" value="RIBOFLAVIN TRANSPORTER RIBJ"/>
    <property type="match status" value="1"/>
</dbReference>
<dbReference type="OMA" id="IANYEIF"/>
<dbReference type="SUPFAM" id="SSF103473">
    <property type="entry name" value="MFS general substrate transporter"/>
    <property type="match status" value="1"/>
</dbReference>
<protein>
    <recommendedName>
        <fullName evidence="9">Major facilitator superfamily (MFS) profile domain-containing protein</fullName>
    </recommendedName>
</protein>
<evidence type="ECO:0000256" key="5">
    <source>
        <dbReference type="ARBA" id="ARBA00023136"/>
    </source>
</evidence>
<name>A0A553NPZ7_TIGCA</name>
<dbReference type="GO" id="GO:0016020">
    <property type="term" value="C:membrane"/>
    <property type="evidence" value="ECO:0007669"/>
    <property type="project" value="UniProtKB-SubCell"/>
</dbReference>
<dbReference type="OrthoDB" id="410267at2759"/>
<dbReference type="GO" id="GO:0022857">
    <property type="term" value="F:transmembrane transporter activity"/>
    <property type="evidence" value="ECO:0007669"/>
    <property type="project" value="InterPro"/>
</dbReference>
<feature type="transmembrane region" description="Helical" evidence="6">
    <location>
        <begin position="285"/>
        <end position="306"/>
    </location>
</feature>
<dbReference type="InterPro" id="IPR036259">
    <property type="entry name" value="MFS_trans_sf"/>
</dbReference>
<feature type="transmembrane region" description="Helical" evidence="6">
    <location>
        <begin position="446"/>
        <end position="465"/>
    </location>
</feature>
<keyword evidence="8" id="KW-1185">Reference proteome</keyword>
<dbReference type="EMBL" id="VCGU01000011">
    <property type="protein sequence ID" value="TRY67487.1"/>
    <property type="molecule type" value="Genomic_DNA"/>
</dbReference>
<proteinExistence type="predicted"/>
<dbReference type="AlphaFoldDB" id="A0A553NPZ7"/>
<evidence type="ECO:0000256" key="4">
    <source>
        <dbReference type="ARBA" id="ARBA00022989"/>
    </source>
</evidence>
<sequence>MAKEGVSLKFVERSSGCLSGTIRIRGNLYSKRGIAALIGGCLMLISFSIDFSYANLNTYVISYLRHEVTPSTDYADWIFVSTSKTLVQGLVMPFAGLLSNRIGLRLSLTIGSILYSVGYLCTGWAITHSLPLVIVTMAVMHGLGFALVYSQTVGAVMAWSPSNPGTFGGICIAGYGFGSMIWNPLETGFVNPLNRDPVVGTNGTDAYFEDPDVLARIPKLFYLLGGTFIVMQIVSIILLRVPTEEELAEMQPILDNKDDKDGDQENANEGTFSLKPMQVLKTSEFYKMWVSFLAMNMINMFINNYQKSFGQLFIKDDSFFAIIATLSSVANGVTRMIWGYTYDKQGFQFCMMIISSVSTALAFSFVDLAAIDYDSLGSRIFYGVWICALYSMFPGMYATFAPSTRDTFGPQFFEANFGLIFTQNIVNSLMMIGATQGLFRIVGYNGMFFLTGGIGVIGMLASWLMPSRMTSENFRSRFEVKPSFY</sequence>
<feature type="transmembrane region" description="Helical" evidence="6">
    <location>
        <begin position="74"/>
        <end position="94"/>
    </location>
</feature>
<feature type="transmembrane region" description="Helical" evidence="6">
    <location>
        <begin position="318"/>
        <end position="337"/>
    </location>
</feature>
<feature type="transmembrane region" description="Helical" evidence="6">
    <location>
        <begin position="349"/>
        <end position="368"/>
    </location>
</feature>
<dbReference type="Proteomes" id="UP000318571">
    <property type="component" value="Chromosome 4"/>
</dbReference>
<feature type="transmembrane region" description="Helical" evidence="6">
    <location>
        <begin position="220"/>
        <end position="241"/>
    </location>
</feature>
<dbReference type="Pfam" id="PF07690">
    <property type="entry name" value="MFS_1"/>
    <property type="match status" value="1"/>
</dbReference>
<evidence type="ECO:0000256" key="2">
    <source>
        <dbReference type="ARBA" id="ARBA00022448"/>
    </source>
</evidence>
<feature type="transmembrane region" description="Helical" evidence="6">
    <location>
        <begin position="106"/>
        <end position="126"/>
    </location>
</feature>
<dbReference type="Gene3D" id="1.20.1250.20">
    <property type="entry name" value="MFS general substrate transporter like domains"/>
    <property type="match status" value="2"/>
</dbReference>
<keyword evidence="2" id="KW-0813">Transport</keyword>
<feature type="transmembrane region" description="Helical" evidence="6">
    <location>
        <begin position="33"/>
        <end position="54"/>
    </location>
</feature>
<gene>
    <name evidence="7" type="ORF">TCAL_07649</name>
</gene>
<evidence type="ECO:0000256" key="3">
    <source>
        <dbReference type="ARBA" id="ARBA00022692"/>
    </source>
</evidence>
<comment type="subcellular location">
    <subcellularLocation>
        <location evidence="1">Membrane</location>
        <topology evidence="1">Multi-pass membrane protein</topology>
    </subcellularLocation>
</comment>
<feature type="transmembrane region" description="Helical" evidence="6">
    <location>
        <begin position="412"/>
        <end position="434"/>
    </location>
</feature>
<feature type="transmembrane region" description="Helical" evidence="6">
    <location>
        <begin position="380"/>
        <end position="400"/>
    </location>
</feature>
<keyword evidence="3 6" id="KW-0812">Transmembrane</keyword>
<accession>A0A553NPZ7</accession>
<keyword evidence="4 6" id="KW-1133">Transmembrane helix</keyword>
<organism evidence="7 8">
    <name type="scientific">Tigriopus californicus</name>
    <name type="common">Marine copepod</name>
    <dbReference type="NCBI Taxonomy" id="6832"/>
    <lineage>
        <taxon>Eukaryota</taxon>
        <taxon>Metazoa</taxon>
        <taxon>Ecdysozoa</taxon>
        <taxon>Arthropoda</taxon>
        <taxon>Crustacea</taxon>
        <taxon>Multicrustacea</taxon>
        <taxon>Hexanauplia</taxon>
        <taxon>Copepoda</taxon>
        <taxon>Harpacticoida</taxon>
        <taxon>Harpacticidae</taxon>
        <taxon>Tigriopus</taxon>
    </lineage>
</organism>
<reference evidence="7 8" key="1">
    <citation type="journal article" date="2018" name="Nat. Ecol. Evol.">
        <title>Genomic signatures of mitonuclear coevolution across populations of Tigriopus californicus.</title>
        <authorList>
            <person name="Barreto F.S."/>
            <person name="Watson E.T."/>
            <person name="Lima T.G."/>
            <person name="Willett C.S."/>
            <person name="Edmands S."/>
            <person name="Li W."/>
            <person name="Burton R.S."/>
        </authorList>
    </citation>
    <scope>NUCLEOTIDE SEQUENCE [LARGE SCALE GENOMIC DNA]</scope>
    <source>
        <strain evidence="7 8">San Diego</strain>
    </source>
</reference>
<dbReference type="PANTHER" id="PTHR43385">
    <property type="entry name" value="RIBOFLAVIN TRANSPORTER RIBJ"/>
    <property type="match status" value="1"/>
</dbReference>
<feature type="transmembrane region" description="Helical" evidence="6">
    <location>
        <begin position="132"/>
        <end position="159"/>
    </location>
</feature>
<evidence type="ECO:0000313" key="8">
    <source>
        <dbReference type="Proteomes" id="UP000318571"/>
    </source>
</evidence>
<dbReference type="InterPro" id="IPR011701">
    <property type="entry name" value="MFS"/>
</dbReference>
<comment type="caution">
    <text evidence="7">The sequence shown here is derived from an EMBL/GenBank/DDBJ whole genome shotgun (WGS) entry which is preliminary data.</text>
</comment>
<evidence type="ECO:0008006" key="9">
    <source>
        <dbReference type="Google" id="ProtNLM"/>
    </source>
</evidence>
<keyword evidence="5 6" id="KW-0472">Membrane</keyword>
<dbReference type="InterPro" id="IPR052983">
    <property type="entry name" value="MFS_Riboflavin_Transporter"/>
</dbReference>